<sequence>MEAPSSPPSRPLRETTSLQPRPHRIELTIRQADRVSERPTAHGHHPVETAPRPDPDRPAVNGSLTDAPITDAPIADASSLPGLSLTLPH</sequence>
<name>A0A9W6S3C8_9ACTN</name>
<feature type="compositionally biased region" description="Pro residues" evidence="1">
    <location>
        <begin position="1"/>
        <end position="10"/>
    </location>
</feature>
<evidence type="ECO:0000313" key="3">
    <source>
        <dbReference type="Proteomes" id="UP001165074"/>
    </source>
</evidence>
<accession>A0A9W6S3C8</accession>
<protein>
    <submittedName>
        <fullName evidence="2">Uncharacterized protein</fullName>
    </submittedName>
</protein>
<feature type="region of interest" description="Disordered" evidence="1">
    <location>
        <begin position="1"/>
        <end position="89"/>
    </location>
</feature>
<comment type="caution">
    <text evidence="2">The sequence shown here is derived from an EMBL/GenBank/DDBJ whole genome shotgun (WGS) entry which is preliminary data.</text>
</comment>
<dbReference type="EMBL" id="BSTK01000004">
    <property type="protein sequence ID" value="GLY85017.1"/>
    <property type="molecule type" value="Genomic_DNA"/>
</dbReference>
<organism evidence="2 3">
    <name type="scientific">Actinoallomurus iriomotensis</name>
    <dbReference type="NCBI Taxonomy" id="478107"/>
    <lineage>
        <taxon>Bacteria</taxon>
        <taxon>Bacillati</taxon>
        <taxon>Actinomycetota</taxon>
        <taxon>Actinomycetes</taxon>
        <taxon>Streptosporangiales</taxon>
        <taxon>Thermomonosporaceae</taxon>
        <taxon>Actinoallomurus</taxon>
    </lineage>
</organism>
<evidence type="ECO:0000256" key="1">
    <source>
        <dbReference type="SAM" id="MobiDB-lite"/>
    </source>
</evidence>
<evidence type="ECO:0000313" key="2">
    <source>
        <dbReference type="EMBL" id="GLY85017.1"/>
    </source>
</evidence>
<feature type="compositionally biased region" description="Low complexity" evidence="1">
    <location>
        <begin position="65"/>
        <end position="77"/>
    </location>
</feature>
<feature type="compositionally biased region" description="Basic and acidic residues" evidence="1">
    <location>
        <begin position="23"/>
        <end position="57"/>
    </location>
</feature>
<dbReference type="AlphaFoldDB" id="A0A9W6S3C8"/>
<gene>
    <name evidence="2" type="ORF">Airi02_029460</name>
</gene>
<dbReference type="Proteomes" id="UP001165074">
    <property type="component" value="Unassembled WGS sequence"/>
</dbReference>
<proteinExistence type="predicted"/>
<keyword evidence="3" id="KW-1185">Reference proteome</keyword>
<reference evidence="2" key="1">
    <citation type="submission" date="2023-03" db="EMBL/GenBank/DDBJ databases">
        <title>Actinoallomurus iriomotensis NBRC 103684.</title>
        <authorList>
            <person name="Ichikawa N."/>
            <person name="Sato H."/>
            <person name="Tonouchi N."/>
        </authorList>
    </citation>
    <scope>NUCLEOTIDE SEQUENCE</scope>
    <source>
        <strain evidence="2">NBRC 103684</strain>
    </source>
</reference>